<accession>A0ACB5R6Z2</accession>
<dbReference type="Proteomes" id="UP001058074">
    <property type="component" value="Unassembled WGS sequence"/>
</dbReference>
<comment type="caution">
    <text evidence="1">The sequence shown here is derived from an EMBL/GenBank/DDBJ whole genome shotgun (WGS) entry which is preliminary data.</text>
</comment>
<evidence type="ECO:0000313" key="2">
    <source>
        <dbReference type="Proteomes" id="UP001058074"/>
    </source>
</evidence>
<evidence type="ECO:0000313" key="1">
    <source>
        <dbReference type="EMBL" id="GKX64766.1"/>
    </source>
</evidence>
<name>A0ACB5R6Z2_9CLOT</name>
<keyword evidence="2" id="KW-1185">Reference proteome</keyword>
<organism evidence="1 2">
    <name type="scientific">Inconstantimicrobium mannanitabidum</name>
    <dbReference type="NCBI Taxonomy" id="1604901"/>
    <lineage>
        <taxon>Bacteria</taxon>
        <taxon>Bacillati</taxon>
        <taxon>Bacillota</taxon>
        <taxon>Clostridia</taxon>
        <taxon>Eubacteriales</taxon>
        <taxon>Clostridiaceae</taxon>
        <taxon>Inconstantimicrobium</taxon>
    </lineage>
</organism>
<dbReference type="EMBL" id="BROD01000001">
    <property type="protein sequence ID" value="GKX64766.1"/>
    <property type="molecule type" value="Genomic_DNA"/>
</dbReference>
<gene>
    <name evidence="1" type="ORF">rsdtw13_00240</name>
</gene>
<proteinExistence type="predicted"/>
<protein>
    <submittedName>
        <fullName evidence="1">Deacetylase</fullName>
    </submittedName>
</protein>
<sequence length="292" mass="33209">MNKKKVILNLAATIILIAAFSIFILLKTKYIHNPISNGSITSNIKTADAKVKNNVKEQVLNFNEIPLTRGDINIPVLCYHDVNPKQSNALLLDPEKFKAQMQYLKDNNYIPITLEELYGFLKENKEIPTKSVVITFDDGYKGNYTYAYPILKDFNFKATIFMISDFADNDLYLSKKELKELSDNGIEIQSHTDIHRDLSKLSKEAQISTMKTSKKNLEAIINKSVDYIAYPFGNSNPSTREAAKEAGYKLGFNLNGKMADKSDNSYNIDRLYISNDYSLQQFINKLTKSPKN</sequence>
<reference evidence="1" key="1">
    <citation type="journal article" date="2025" name="Int. J. Syst. Evol. Microbiol.">
        <title>Inconstantimicrobium mannanitabidum sp. nov., a novel member of the family Clostridiaceae isolated from anoxic soil under the treatment of reductive soil disinfestation.</title>
        <authorList>
            <person name="Ueki A."/>
            <person name="Tonouchi A."/>
            <person name="Honma S."/>
            <person name="Kaku N."/>
            <person name="Ueki K."/>
        </authorList>
    </citation>
    <scope>NUCLEOTIDE SEQUENCE</scope>
    <source>
        <strain evidence="1">TW13</strain>
    </source>
</reference>